<feature type="domain" description="MucB/RseB N-terminal" evidence="6">
    <location>
        <begin position="62"/>
        <end position="232"/>
    </location>
</feature>
<evidence type="ECO:0000256" key="3">
    <source>
        <dbReference type="ARBA" id="ARBA00022729"/>
    </source>
</evidence>
<evidence type="ECO:0000256" key="1">
    <source>
        <dbReference type="ARBA" id="ARBA00004418"/>
    </source>
</evidence>
<sequence length="363" mass="39746">MRGRHGVAVFGIKRLRIAAVSVLTAGLLALSGVHGAYAADASSSAASGASGVMSEPVAARGDAESWLARIDRAARQETYEGTFTYQRGGSFQSSKIVHYLDYGNEYEQVEGLDGRPTRTLRKNDDVWTFVPDRKLVIVDRRSNKYTFPALLAGDPTQLLDVYDVRPVGDDRIAGYATQVIALEPKDSYRFAFRLWFDKKTGLLLRAQTLDDKHQVLEQIAFSQITFTVPYDHRIVASGIRETSGWSVVHPPIDTVDMAAEGWRVPPVVAGFHAIREIRRPMAAREPGDPPVQVDQAVYSDGLSAVSVFVEPVGKSDRKEGIASSGATHILVRKSGDFWVTVVGEVPQPTLEQFASAIAYKPAK</sequence>
<dbReference type="InterPro" id="IPR038484">
    <property type="entry name" value="MucB/RseB_C_sf"/>
</dbReference>
<dbReference type="AlphaFoldDB" id="A0A494Y117"/>
<name>A0A494Y117_9BURK</name>
<dbReference type="PANTHER" id="PTHR38782:SF1">
    <property type="entry name" value="SIGMA-E FACTOR REGULATORY PROTEIN RSEB"/>
    <property type="match status" value="1"/>
</dbReference>
<comment type="subcellular location">
    <subcellularLocation>
        <location evidence="1">Periplasm</location>
    </subcellularLocation>
</comment>
<dbReference type="InterPro" id="IPR033434">
    <property type="entry name" value="MucB/RseB_N"/>
</dbReference>
<evidence type="ECO:0000256" key="5">
    <source>
        <dbReference type="SAM" id="SignalP"/>
    </source>
</evidence>
<feature type="domain" description="MucB/RseB C-terminal" evidence="7">
    <location>
        <begin position="258"/>
        <end position="357"/>
    </location>
</feature>
<keyword evidence="4" id="KW-0574">Periplasm</keyword>
<evidence type="ECO:0000259" key="7">
    <source>
        <dbReference type="Pfam" id="PF17188"/>
    </source>
</evidence>
<dbReference type="Pfam" id="PF17188">
    <property type="entry name" value="MucB_RseB_C"/>
    <property type="match status" value="1"/>
</dbReference>
<protein>
    <submittedName>
        <fullName evidence="8">Sugar dehydratase</fullName>
    </submittedName>
</protein>
<evidence type="ECO:0000313" key="8">
    <source>
        <dbReference type="EMBL" id="RKP56452.1"/>
    </source>
</evidence>
<comment type="caution">
    <text evidence="8">The sequence shown here is derived from an EMBL/GenBank/DDBJ whole genome shotgun (WGS) entry which is preliminary data.</text>
</comment>
<evidence type="ECO:0000313" key="9">
    <source>
        <dbReference type="Proteomes" id="UP000270342"/>
    </source>
</evidence>
<gene>
    <name evidence="8" type="ORF">D7S86_08690</name>
</gene>
<accession>A0A494Y117</accession>
<feature type="signal peptide" evidence="5">
    <location>
        <begin position="1"/>
        <end position="38"/>
    </location>
</feature>
<evidence type="ECO:0000259" key="6">
    <source>
        <dbReference type="Pfam" id="PF03888"/>
    </source>
</evidence>
<evidence type="ECO:0000256" key="2">
    <source>
        <dbReference type="ARBA" id="ARBA00008150"/>
    </source>
</evidence>
<evidence type="ECO:0000256" key="4">
    <source>
        <dbReference type="ARBA" id="ARBA00022764"/>
    </source>
</evidence>
<dbReference type="GO" id="GO:0030288">
    <property type="term" value="C:outer membrane-bounded periplasmic space"/>
    <property type="evidence" value="ECO:0007669"/>
    <property type="project" value="TreeGrafter"/>
</dbReference>
<dbReference type="InterPro" id="IPR033436">
    <property type="entry name" value="MucB/RseB_C"/>
</dbReference>
<dbReference type="Proteomes" id="UP000270342">
    <property type="component" value="Unassembled WGS sequence"/>
</dbReference>
<dbReference type="PIRSF" id="PIRSF005427">
    <property type="entry name" value="RseB"/>
    <property type="match status" value="1"/>
</dbReference>
<proteinExistence type="inferred from homology"/>
<dbReference type="OrthoDB" id="7067274at2"/>
<keyword evidence="9" id="KW-1185">Reference proteome</keyword>
<dbReference type="Gene3D" id="3.30.200.100">
    <property type="entry name" value="MucB/RseB, C-terminal domain"/>
    <property type="match status" value="1"/>
</dbReference>
<keyword evidence="3 5" id="KW-0732">Signal</keyword>
<reference evidence="8 9" key="1">
    <citation type="submission" date="2018-10" db="EMBL/GenBank/DDBJ databases">
        <title>Robbsia sp. DHC34, isolated from soil.</title>
        <authorList>
            <person name="Gao Z.-H."/>
            <person name="Qiu L.-H."/>
        </authorList>
    </citation>
    <scope>NUCLEOTIDE SEQUENCE [LARGE SCALE GENOMIC DNA]</scope>
    <source>
        <strain evidence="8 9">DHC34</strain>
    </source>
</reference>
<comment type="similarity">
    <text evidence="2">Belongs to the RseB family.</text>
</comment>
<dbReference type="InterPro" id="IPR005588">
    <property type="entry name" value="MucB_RseB"/>
</dbReference>
<dbReference type="GO" id="GO:0032885">
    <property type="term" value="P:regulation of polysaccharide biosynthetic process"/>
    <property type="evidence" value="ECO:0007669"/>
    <property type="project" value="TreeGrafter"/>
</dbReference>
<dbReference type="PANTHER" id="PTHR38782">
    <property type="match status" value="1"/>
</dbReference>
<organism evidence="8 9">
    <name type="scientific">Pararobbsia silviterrae</name>
    <dbReference type="NCBI Taxonomy" id="1792498"/>
    <lineage>
        <taxon>Bacteria</taxon>
        <taxon>Pseudomonadati</taxon>
        <taxon>Pseudomonadota</taxon>
        <taxon>Betaproteobacteria</taxon>
        <taxon>Burkholderiales</taxon>
        <taxon>Burkholderiaceae</taxon>
        <taxon>Pararobbsia</taxon>
    </lineage>
</organism>
<dbReference type="GO" id="GO:0045152">
    <property type="term" value="F:antisigma factor binding"/>
    <property type="evidence" value="ECO:0007669"/>
    <property type="project" value="TreeGrafter"/>
</dbReference>
<dbReference type="EMBL" id="RBZU01000003">
    <property type="protein sequence ID" value="RKP56452.1"/>
    <property type="molecule type" value="Genomic_DNA"/>
</dbReference>
<dbReference type="Gene3D" id="2.50.20.10">
    <property type="entry name" value="Lipoprotein localisation LolA/LolB/LppX"/>
    <property type="match status" value="1"/>
</dbReference>
<dbReference type="CDD" id="cd16327">
    <property type="entry name" value="RseB"/>
    <property type="match status" value="1"/>
</dbReference>
<dbReference type="Pfam" id="PF03888">
    <property type="entry name" value="MucB_RseB"/>
    <property type="match status" value="1"/>
</dbReference>
<feature type="chain" id="PRO_5019722149" evidence="5">
    <location>
        <begin position="39"/>
        <end position="363"/>
    </location>
</feature>